<evidence type="ECO:0000313" key="1">
    <source>
        <dbReference type="EMBL" id="CDW46077.1"/>
    </source>
</evidence>
<name>A0A0K2V7D3_LEPSM</name>
<proteinExistence type="predicted"/>
<protein>
    <submittedName>
        <fullName evidence="1">Uncharacterized protein</fullName>
    </submittedName>
</protein>
<sequence>IDLHKLKTEILSCSLRLSTKEGIRDTLIINMRCLNYNFYGNDGR</sequence>
<accession>A0A0K2V7D3</accession>
<organism evidence="1">
    <name type="scientific">Lepeophtheirus salmonis</name>
    <name type="common">Salmon louse</name>
    <name type="synonym">Caligus salmonis</name>
    <dbReference type="NCBI Taxonomy" id="72036"/>
    <lineage>
        <taxon>Eukaryota</taxon>
        <taxon>Metazoa</taxon>
        <taxon>Ecdysozoa</taxon>
        <taxon>Arthropoda</taxon>
        <taxon>Crustacea</taxon>
        <taxon>Multicrustacea</taxon>
        <taxon>Hexanauplia</taxon>
        <taxon>Copepoda</taxon>
        <taxon>Siphonostomatoida</taxon>
        <taxon>Caligidae</taxon>
        <taxon>Lepeophtheirus</taxon>
    </lineage>
</organism>
<feature type="non-terminal residue" evidence="1">
    <location>
        <position position="1"/>
    </location>
</feature>
<reference evidence="1" key="1">
    <citation type="submission" date="2014-05" db="EMBL/GenBank/DDBJ databases">
        <authorList>
            <person name="Chronopoulou M."/>
        </authorList>
    </citation>
    <scope>NUCLEOTIDE SEQUENCE</scope>
    <source>
        <tissue evidence="1">Whole organism</tissue>
    </source>
</reference>
<dbReference type="AlphaFoldDB" id="A0A0K2V7D3"/>
<dbReference type="EMBL" id="HACA01028716">
    <property type="protein sequence ID" value="CDW46077.1"/>
    <property type="molecule type" value="Transcribed_RNA"/>
</dbReference>